<reference evidence="2" key="1">
    <citation type="submission" date="2022-11" db="UniProtKB">
        <authorList>
            <consortium name="WormBaseParasite"/>
        </authorList>
    </citation>
    <scope>IDENTIFICATION</scope>
</reference>
<evidence type="ECO:0000313" key="2">
    <source>
        <dbReference type="WBParaSite" id="ES5_v2.g27315.t1"/>
    </source>
</evidence>
<sequence length="73" mass="8686">MQHIQEKFKLRGLKLPNENPKYEILSTTDVIENEINKVAQQSMEIFEGVSLEECQKLLHEFNWDGNRLLEKRN</sequence>
<dbReference type="Proteomes" id="UP000887579">
    <property type="component" value="Unplaced"/>
</dbReference>
<evidence type="ECO:0000313" key="1">
    <source>
        <dbReference type="Proteomes" id="UP000887579"/>
    </source>
</evidence>
<organism evidence="1 2">
    <name type="scientific">Panagrolaimus sp. ES5</name>
    <dbReference type="NCBI Taxonomy" id="591445"/>
    <lineage>
        <taxon>Eukaryota</taxon>
        <taxon>Metazoa</taxon>
        <taxon>Ecdysozoa</taxon>
        <taxon>Nematoda</taxon>
        <taxon>Chromadorea</taxon>
        <taxon>Rhabditida</taxon>
        <taxon>Tylenchina</taxon>
        <taxon>Panagrolaimomorpha</taxon>
        <taxon>Panagrolaimoidea</taxon>
        <taxon>Panagrolaimidae</taxon>
        <taxon>Panagrolaimus</taxon>
    </lineage>
</organism>
<protein>
    <submittedName>
        <fullName evidence="2">Uncharacterized protein</fullName>
    </submittedName>
</protein>
<name>A0AC34GD21_9BILA</name>
<accession>A0AC34GD21</accession>
<proteinExistence type="predicted"/>
<dbReference type="WBParaSite" id="ES5_v2.g27315.t1">
    <property type="protein sequence ID" value="ES5_v2.g27315.t1"/>
    <property type="gene ID" value="ES5_v2.g27315"/>
</dbReference>